<organism evidence="1">
    <name type="scientific">Lygus hesperus</name>
    <name type="common">Western plant bug</name>
    <dbReference type="NCBI Taxonomy" id="30085"/>
    <lineage>
        <taxon>Eukaryota</taxon>
        <taxon>Metazoa</taxon>
        <taxon>Ecdysozoa</taxon>
        <taxon>Arthropoda</taxon>
        <taxon>Hexapoda</taxon>
        <taxon>Insecta</taxon>
        <taxon>Pterygota</taxon>
        <taxon>Neoptera</taxon>
        <taxon>Paraneoptera</taxon>
        <taxon>Hemiptera</taxon>
        <taxon>Heteroptera</taxon>
        <taxon>Panheteroptera</taxon>
        <taxon>Cimicomorpha</taxon>
        <taxon>Miridae</taxon>
        <taxon>Mirini</taxon>
        <taxon>Lygus</taxon>
    </lineage>
</organism>
<dbReference type="InterPro" id="IPR029071">
    <property type="entry name" value="Ubiquitin-like_domsf"/>
</dbReference>
<gene>
    <name evidence="1" type="ORF">CM83_99402</name>
</gene>
<reference evidence="1" key="1">
    <citation type="journal article" date="2014" name="PLoS ONE">
        <title>Transcriptome-Based Identification of ABC Transporters in the Western Tarnished Plant Bug Lygus hesperus.</title>
        <authorList>
            <person name="Hull J.J."/>
            <person name="Chaney K."/>
            <person name="Geib S.M."/>
            <person name="Fabrick J.A."/>
            <person name="Brent C.S."/>
            <person name="Walsh D."/>
            <person name="Lavine L.C."/>
        </authorList>
    </citation>
    <scope>NUCLEOTIDE SEQUENCE</scope>
</reference>
<accession>A0A0A9Z5X9</accession>
<evidence type="ECO:0000313" key="1">
    <source>
        <dbReference type="EMBL" id="JAG39291.1"/>
    </source>
</evidence>
<reference evidence="1" key="2">
    <citation type="submission" date="2014-07" db="EMBL/GenBank/DDBJ databases">
        <authorList>
            <person name="Hull J."/>
        </authorList>
    </citation>
    <scope>NUCLEOTIDE SEQUENCE</scope>
</reference>
<dbReference type="EMBL" id="GBHO01004313">
    <property type="protein sequence ID" value="JAG39291.1"/>
    <property type="molecule type" value="Transcribed_RNA"/>
</dbReference>
<protein>
    <submittedName>
        <fullName evidence="1">Uncharacterized protein</fullName>
    </submittedName>
</protein>
<name>A0A0A9Z5X9_LYGHE</name>
<dbReference type="AlphaFoldDB" id="A0A0A9Z5X9"/>
<proteinExistence type="predicted"/>
<dbReference type="SUPFAM" id="SSF54236">
    <property type="entry name" value="Ubiquitin-like"/>
    <property type="match status" value="1"/>
</dbReference>
<sequence length="200" mass="22661">HKLGLSQVVMSNKKILIVRHPSGIKKTIEYVGSLTFEDFLQTVSKQFGLDSDKFELKVGPERLNMGEIVESSGLSDTTVLEITPKIDADAVGQEFFVKLYFADEGDQFDCTSSVMKATDSLWDVVKNLVPSHMSYVDEYISLQYLEIKFRGKQRMSQIKLEELCGTEGRPKFTCDRGYLLPPYTRHVENHDVKLSGPQKT</sequence>
<feature type="non-terminal residue" evidence="1">
    <location>
        <position position="1"/>
    </location>
</feature>